<organism evidence="3 4">
    <name type="scientific">Uruburuella testudinis</name>
    <dbReference type="NCBI Taxonomy" id="1282863"/>
    <lineage>
        <taxon>Bacteria</taxon>
        <taxon>Pseudomonadati</taxon>
        <taxon>Pseudomonadota</taxon>
        <taxon>Betaproteobacteria</taxon>
        <taxon>Neisseriales</taxon>
        <taxon>Neisseriaceae</taxon>
        <taxon>Uruburuella</taxon>
    </lineage>
</organism>
<dbReference type="NCBIfam" id="TIGR03558">
    <property type="entry name" value="oxido_grp_1"/>
    <property type="match status" value="1"/>
</dbReference>
<comment type="similarity">
    <text evidence="1">To bacterial alkanal monooxygenase alpha and beta chains.</text>
</comment>
<evidence type="ECO:0000313" key="3">
    <source>
        <dbReference type="EMBL" id="UOO81137.1"/>
    </source>
</evidence>
<accession>A0ABY4DQ10</accession>
<sequence length="331" mass="36175">MTTPAVSVLNLVPVRAGGSTEQALADMVALAQHTEALGYRRYWIAEHHNTTSLASSATSILISHTLQHTQTITVGSGGVMLPNHSPLIVAEQYGTLATLYPGRVDLGLGRAPGTDRLTAQALRRAERETSLDFPEDVATLQRYLGSAEGQGYVKAFPGIGTHIPLYILGSSTESAYLAAEKGLPYVFAAHFAPRMLEQALSIYRSHFRPSESLAQPYAIVALNVIAAADDEEAQYQATTQQQFFLNVVRNSRLPLSPPLESMDGRWNEMERHTVESMTACSLIGGPATLAAQFGELHTRLRADEYMAVSYIYDQALQFESYRLFKQAVEAV</sequence>
<keyword evidence="4" id="KW-1185">Reference proteome</keyword>
<dbReference type="PANTHER" id="PTHR30137:SF6">
    <property type="entry name" value="LUCIFERASE-LIKE MONOOXYGENASE"/>
    <property type="match status" value="1"/>
</dbReference>
<evidence type="ECO:0000256" key="1">
    <source>
        <dbReference type="ARBA" id="ARBA00007789"/>
    </source>
</evidence>
<name>A0ABY4DQ10_9NEIS</name>
<dbReference type="InterPro" id="IPR019949">
    <property type="entry name" value="CmoO-like"/>
</dbReference>
<protein>
    <submittedName>
        <fullName evidence="3">LLM class flavin-dependent oxidoreductase</fullName>
    </submittedName>
</protein>
<dbReference type="Gene3D" id="3.20.20.30">
    <property type="entry name" value="Luciferase-like domain"/>
    <property type="match status" value="1"/>
</dbReference>
<dbReference type="InterPro" id="IPR050766">
    <property type="entry name" value="Bact_Lucif_Oxidored"/>
</dbReference>
<dbReference type="EMBL" id="CP091508">
    <property type="protein sequence ID" value="UOO81137.1"/>
    <property type="molecule type" value="Genomic_DNA"/>
</dbReference>
<feature type="domain" description="Luciferase-like" evidence="2">
    <location>
        <begin position="11"/>
        <end position="298"/>
    </location>
</feature>
<dbReference type="Pfam" id="PF00296">
    <property type="entry name" value="Bac_luciferase"/>
    <property type="match status" value="1"/>
</dbReference>
<dbReference type="SUPFAM" id="SSF51679">
    <property type="entry name" value="Bacterial luciferase-like"/>
    <property type="match status" value="1"/>
</dbReference>
<dbReference type="InterPro" id="IPR036661">
    <property type="entry name" value="Luciferase-like_sf"/>
</dbReference>
<dbReference type="InterPro" id="IPR011251">
    <property type="entry name" value="Luciferase-like_dom"/>
</dbReference>
<proteinExistence type="predicted"/>
<dbReference type="RefSeq" id="WP_244784204.1">
    <property type="nucleotide sequence ID" value="NZ_CP091508.1"/>
</dbReference>
<dbReference type="Proteomes" id="UP000829817">
    <property type="component" value="Chromosome"/>
</dbReference>
<evidence type="ECO:0000259" key="2">
    <source>
        <dbReference type="Pfam" id="PF00296"/>
    </source>
</evidence>
<evidence type="ECO:0000313" key="4">
    <source>
        <dbReference type="Proteomes" id="UP000829817"/>
    </source>
</evidence>
<gene>
    <name evidence="3" type="ORF">LVJ83_09125</name>
</gene>
<reference evidence="3 4" key="1">
    <citation type="journal article" date="2022" name="Res Sq">
        <title>Evolution of multicellular longitudinally dividing oral cavity symbionts (Neisseriaceae).</title>
        <authorList>
            <person name="Nyongesa S."/>
            <person name="Weber P."/>
            <person name="Bernet E."/>
            <person name="Pullido F."/>
            <person name="Nieckarz M."/>
            <person name="Delaby M."/>
            <person name="Nieves C."/>
            <person name="Viehboeck T."/>
            <person name="Krause N."/>
            <person name="Rivera-Millot A."/>
            <person name="Nakamura A."/>
            <person name="Vischer N."/>
            <person name="VanNieuwenhze M."/>
            <person name="Brun Y."/>
            <person name="Cava F."/>
            <person name="Bulgheresi S."/>
            <person name="Veyrier F."/>
        </authorList>
    </citation>
    <scope>NUCLEOTIDE SEQUENCE [LARGE SCALE GENOMIC DNA]</scope>
    <source>
        <strain evidence="3 4">CCUG 63373m</strain>
    </source>
</reference>
<dbReference type="PANTHER" id="PTHR30137">
    <property type="entry name" value="LUCIFERASE-LIKE MONOOXYGENASE"/>
    <property type="match status" value="1"/>
</dbReference>